<organism evidence="2 3">
    <name type="scientific">Hirundo rustica rustica</name>
    <dbReference type="NCBI Taxonomy" id="333673"/>
    <lineage>
        <taxon>Eukaryota</taxon>
        <taxon>Metazoa</taxon>
        <taxon>Chordata</taxon>
        <taxon>Craniata</taxon>
        <taxon>Vertebrata</taxon>
        <taxon>Euteleostomi</taxon>
        <taxon>Archelosauria</taxon>
        <taxon>Archosauria</taxon>
        <taxon>Dinosauria</taxon>
        <taxon>Saurischia</taxon>
        <taxon>Theropoda</taxon>
        <taxon>Coelurosauria</taxon>
        <taxon>Aves</taxon>
        <taxon>Neognathae</taxon>
        <taxon>Neoaves</taxon>
        <taxon>Telluraves</taxon>
        <taxon>Australaves</taxon>
        <taxon>Passeriformes</taxon>
        <taxon>Sylvioidea</taxon>
        <taxon>Hirundinidae</taxon>
        <taxon>Hirundo</taxon>
    </lineage>
</organism>
<gene>
    <name evidence="2" type="ORF">DUI87_12931</name>
</gene>
<evidence type="ECO:0000313" key="2">
    <source>
        <dbReference type="EMBL" id="RMC10132.1"/>
    </source>
</evidence>
<dbReference type="AlphaFoldDB" id="A0A3M0KAH6"/>
<name>A0A3M0KAH6_HIRRU</name>
<comment type="caution">
    <text evidence="2">The sequence shown here is derived from an EMBL/GenBank/DDBJ whole genome shotgun (WGS) entry which is preliminary data.</text>
</comment>
<evidence type="ECO:0000256" key="1">
    <source>
        <dbReference type="SAM" id="Phobius"/>
    </source>
</evidence>
<feature type="transmembrane region" description="Helical" evidence="1">
    <location>
        <begin position="6"/>
        <end position="27"/>
    </location>
</feature>
<sequence>MIMSIINIIIIIMFYIHKTFLIFSSLLGKVFENEPAWEESTEGSEDKKNYSQGKTKCHLNHSLLTEPENSALILAL</sequence>
<evidence type="ECO:0000313" key="3">
    <source>
        <dbReference type="Proteomes" id="UP000269221"/>
    </source>
</evidence>
<dbReference type="EMBL" id="QRBI01000112">
    <property type="protein sequence ID" value="RMC10132.1"/>
    <property type="molecule type" value="Genomic_DNA"/>
</dbReference>
<keyword evidence="3" id="KW-1185">Reference proteome</keyword>
<proteinExistence type="predicted"/>
<accession>A0A3M0KAH6</accession>
<keyword evidence="1" id="KW-0812">Transmembrane</keyword>
<protein>
    <submittedName>
        <fullName evidence="2">Uncharacterized protein</fullName>
    </submittedName>
</protein>
<keyword evidence="1" id="KW-1133">Transmembrane helix</keyword>
<reference evidence="2 3" key="1">
    <citation type="submission" date="2018-07" db="EMBL/GenBank/DDBJ databases">
        <title>A high quality draft genome assembly of the barn swallow (H. rustica rustica).</title>
        <authorList>
            <person name="Formenti G."/>
            <person name="Chiara M."/>
            <person name="Poveda L."/>
            <person name="Francoijs K.-J."/>
            <person name="Bonisoli-Alquati A."/>
            <person name="Canova L."/>
            <person name="Gianfranceschi L."/>
            <person name="Horner D.S."/>
            <person name="Saino N."/>
        </authorList>
    </citation>
    <scope>NUCLEOTIDE SEQUENCE [LARGE SCALE GENOMIC DNA]</scope>
    <source>
        <strain evidence="2">Chelidonia</strain>
        <tissue evidence="2">Blood</tissue>
    </source>
</reference>
<dbReference type="Proteomes" id="UP000269221">
    <property type="component" value="Unassembled WGS sequence"/>
</dbReference>
<keyword evidence="1" id="KW-0472">Membrane</keyword>